<dbReference type="Proteomes" id="UP001066276">
    <property type="component" value="Chromosome 12"/>
</dbReference>
<feature type="region of interest" description="Disordered" evidence="1">
    <location>
        <begin position="1"/>
        <end position="67"/>
    </location>
</feature>
<dbReference type="EMBL" id="JANPWB010000016">
    <property type="protein sequence ID" value="KAJ1084400.1"/>
    <property type="molecule type" value="Genomic_DNA"/>
</dbReference>
<evidence type="ECO:0000313" key="3">
    <source>
        <dbReference type="Proteomes" id="UP001066276"/>
    </source>
</evidence>
<evidence type="ECO:0000256" key="1">
    <source>
        <dbReference type="SAM" id="MobiDB-lite"/>
    </source>
</evidence>
<sequence>MTSGADGISFGTEIDNGHKYRRSRKQEGTLPRRTERKDTPLQEEPLKDREVSGKEPERRKSLGASPEEETTALLRFTMKVFYSLVLYQGSKCPDPIEYIRQLNWKPIEISIGALRRVSHQEEGCKPAAARRLYSNIAATLGSFVLAFTCTVHVGSGHENVCVMTAKSQNP</sequence>
<keyword evidence="3" id="KW-1185">Reference proteome</keyword>
<gene>
    <name evidence="2" type="ORF">NDU88_004548</name>
</gene>
<protein>
    <submittedName>
        <fullName evidence="2">Uncharacterized protein</fullName>
    </submittedName>
</protein>
<proteinExistence type="predicted"/>
<dbReference type="AlphaFoldDB" id="A0AAV7L1S0"/>
<reference evidence="2" key="1">
    <citation type="journal article" date="2022" name="bioRxiv">
        <title>Sequencing and chromosome-scale assembly of the giantPleurodeles waltlgenome.</title>
        <authorList>
            <person name="Brown T."/>
            <person name="Elewa A."/>
            <person name="Iarovenko S."/>
            <person name="Subramanian E."/>
            <person name="Araus A.J."/>
            <person name="Petzold A."/>
            <person name="Susuki M."/>
            <person name="Suzuki K.-i.T."/>
            <person name="Hayashi T."/>
            <person name="Toyoda A."/>
            <person name="Oliveira C."/>
            <person name="Osipova E."/>
            <person name="Leigh N.D."/>
            <person name="Simon A."/>
            <person name="Yun M.H."/>
        </authorList>
    </citation>
    <scope>NUCLEOTIDE SEQUENCE</scope>
    <source>
        <strain evidence="2">20211129_DDA</strain>
        <tissue evidence="2">Liver</tissue>
    </source>
</reference>
<feature type="compositionally biased region" description="Basic and acidic residues" evidence="1">
    <location>
        <begin position="25"/>
        <end position="60"/>
    </location>
</feature>
<comment type="caution">
    <text evidence="2">The sequence shown here is derived from an EMBL/GenBank/DDBJ whole genome shotgun (WGS) entry which is preliminary data.</text>
</comment>
<organism evidence="2 3">
    <name type="scientific">Pleurodeles waltl</name>
    <name type="common">Iberian ribbed newt</name>
    <dbReference type="NCBI Taxonomy" id="8319"/>
    <lineage>
        <taxon>Eukaryota</taxon>
        <taxon>Metazoa</taxon>
        <taxon>Chordata</taxon>
        <taxon>Craniata</taxon>
        <taxon>Vertebrata</taxon>
        <taxon>Euteleostomi</taxon>
        <taxon>Amphibia</taxon>
        <taxon>Batrachia</taxon>
        <taxon>Caudata</taxon>
        <taxon>Salamandroidea</taxon>
        <taxon>Salamandridae</taxon>
        <taxon>Pleurodelinae</taxon>
        <taxon>Pleurodeles</taxon>
    </lineage>
</organism>
<evidence type="ECO:0000313" key="2">
    <source>
        <dbReference type="EMBL" id="KAJ1084400.1"/>
    </source>
</evidence>
<name>A0AAV7L1S0_PLEWA</name>
<accession>A0AAV7L1S0</accession>